<evidence type="ECO:0000313" key="1">
    <source>
        <dbReference type="EMBL" id="GGY10169.1"/>
    </source>
</evidence>
<comment type="caution">
    <text evidence="1">The sequence shown here is derived from an EMBL/GenBank/DDBJ whole genome shotgun (WGS) entry which is preliminary data.</text>
</comment>
<evidence type="ECO:0000313" key="2">
    <source>
        <dbReference type="Proteomes" id="UP000653056"/>
    </source>
</evidence>
<dbReference type="Gene3D" id="3.40.50.2000">
    <property type="entry name" value="Glycogen Phosphorylase B"/>
    <property type="match status" value="2"/>
</dbReference>
<dbReference type="PANTHER" id="PTHR12526">
    <property type="entry name" value="GLYCOSYLTRANSFERASE"/>
    <property type="match status" value="1"/>
</dbReference>
<dbReference type="CDD" id="cd03794">
    <property type="entry name" value="GT4_WbuB-like"/>
    <property type="match status" value="1"/>
</dbReference>
<dbReference type="SUPFAM" id="SSF53756">
    <property type="entry name" value="UDP-Glycosyltransferase/glycogen phosphorylase"/>
    <property type="match status" value="1"/>
</dbReference>
<protein>
    <recommendedName>
        <fullName evidence="3">Glycosyltransferase</fullName>
    </recommendedName>
</protein>
<proteinExistence type="predicted"/>
<dbReference type="PANTHER" id="PTHR12526:SF622">
    <property type="entry name" value="GLYCOSYLTRANSFERASE (GROUP I)"/>
    <property type="match status" value="1"/>
</dbReference>
<sequence length="268" mass="29477">MTLVQLGGFSVKHPFIRFLQWVEDKAYRESDHVVSNLKNAVEHMKSRGMSPKKYTWIPNGFCKDEVSNPQPLSDHVLQQLPNEKFIIGYAGAIGVANALDILIDAAEILKEKQDVAFVLVGDGKEKTNLKALVEQKGLKNVFFVDPIPKAQIQSMLKTFDVCYIGLTGDPLFKLGVSPNKLFDYMASSRPIIYAIDSGAYTPISDAGCGITVPPGDSRKVAEAVVSLKSMPKDALNDMGVNALDFSMAKHEYSQLANRMTELVVAHES</sequence>
<evidence type="ECO:0008006" key="3">
    <source>
        <dbReference type="Google" id="ProtNLM"/>
    </source>
</evidence>
<name>A0ABQ2ZAB2_9GAMM</name>
<reference evidence="2" key="1">
    <citation type="journal article" date="2019" name="Int. J. Syst. Evol. Microbiol.">
        <title>The Global Catalogue of Microorganisms (GCM) 10K type strain sequencing project: providing services to taxonomists for standard genome sequencing and annotation.</title>
        <authorList>
            <consortium name="The Broad Institute Genomics Platform"/>
            <consortium name="The Broad Institute Genome Sequencing Center for Infectious Disease"/>
            <person name="Wu L."/>
            <person name="Ma J."/>
        </authorList>
    </citation>
    <scope>NUCLEOTIDE SEQUENCE [LARGE SCALE GENOMIC DNA]</scope>
    <source>
        <strain evidence="2">KCTC 22228</strain>
    </source>
</reference>
<accession>A0ABQ2ZAB2</accession>
<dbReference type="Proteomes" id="UP000653056">
    <property type="component" value="Unassembled WGS sequence"/>
</dbReference>
<dbReference type="Pfam" id="PF13692">
    <property type="entry name" value="Glyco_trans_1_4"/>
    <property type="match status" value="1"/>
</dbReference>
<gene>
    <name evidence="1" type="ORF">GCM10007160_41700</name>
</gene>
<organism evidence="1 2">
    <name type="scientific">Litchfieldella qijiaojingensis</name>
    <dbReference type="NCBI Taxonomy" id="980347"/>
    <lineage>
        <taxon>Bacteria</taxon>
        <taxon>Pseudomonadati</taxon>
        <taxon>Pseudomonadota</taxon>
        <taxon>Gammaproteobacteria</taxon>
        <taxon>Oceanospirillales</taxon>
        <taxon>Halomonadaceae</taxon>
        <taxon>Litchfieldella</taxon>
    </lineage>
</organism>
<keyword evidence="2" id="KW-1185">Reference proteome</keyword>
<dbReference type="EMBL" id="BMXS01000037">
    <property type="protein sequence ID" value="GGY10169.1"/>
    <property type="molecule type" value="Genomic_DNA"/>
</dbReference>